<evidence type="ECO:0000259" key="1">
    <source>
        <dbReference type="Pfam" id="PF01844"/>
    </source>
</evidence>
<keyword evidence="2" id="KW-0255">Endonuclease</keyword>
<dbReference type="InterPro" id="IPR003615">
    <property type="entry name" value="HNH_nuc"/>
</dbReference>
<dbReference type="Proteomes" id="UP001174209">
    <property type="component" value="Unassembled WGS sequence"/>
</dbReference>
<keyword evidence="3" id="KW-1185">Reference proteome</keyword>
<proteinExistence type="predicted"/>
<gene>
    <name evidence="2" type="ORF">P5G52_13615</name>
</gene>
<sequence length="283" mass="30066">MTALIIEWDPERPGWRGTFASDVGTVRSTGVLRQRWMVPARTPLDHGMDVWLIVAGRRPAMRGLIGHGSLAGIASDGAAAGGTDEPAQCIEVDFDNLLPHGDQVPLDQLIERLPALAGGFGVLAVDGGTGVALRSLWAATGSPEPGSLDPIPGALPSTATQHVVVNRFERDPELRRVAVAHRGSACHACGMDFEQGYGGAADLIQVHHITPLELVDSGYEVDPLVDLIPLCANCHVVAHSRWPEPLTVEEIRTRLRTSGFLRGSVLTDEQLDAEAAAARILGA</sequence>
<dbReference type="EMBL" id="JAROCG010000001">
    <property type="protein sequence ID" value="MDN4611901.1"/>
    <property type="molecule type" value="Genomic_DNA"/>
</dbReference>
<reference evidence="2" key="1">
    <citation type="submission" date="2023-06" db="EMBL/GenBank/DDBJ databases">
        <title>MT1 and MT2 Draft Genomes of Novel Species.</title>
        <authorList>
            <person name="Venkateswaran K."/>
        </authorList>
    </citation>
    <scope>NUCLEOTIDE SEQUENCE</scope>
    <source>
        <strain evidence="2">IIF3SC-B10</strain>
    </source>
</reference>
<dbReference type="CDD" id="cd00085">
    <property type="entry name" value="HNHc"/>
    <property type="match status" value="1"/>
</dbReference>
<accession>A0ABT8K388</accession>
<protein>
    <submittedName>
        <fullName evidence="2">HNH endonuclease</fullName>
    </submittedName>
</protein>
<dbReference type="InterPro" id="IPR002711">
    <property type="entry name" value="HNH"/>
</dbReference>
<feature type="domain" description="HNH" evidence="1">
    <location>
        <begin position="186"/>
        <end position="241"/>
    </location>
</feature>
<evidence type="ECO:0000313" key="3">
    <source>
        <dbReference type="Proteomes" id="UP001174209"/>
    </source>
</evidence>
<comment type="caution">
    <text evidence="2">The sequence shown here is derived from an EMBL/GenBank/DDBJ whole genome shotgun (WGS) entry which is preliminary data.</text>
</comment>
<keyword evidence="2" id="KW-0378">Hydrolase</keyword>
<name>A0ABT8K388_9MICC</name>
<dbReference type="RefSeq" id="WP_301228209.1">
    <property type="nucleotide sequence ID" value="NZ_JAROCG010000001.1"/>
</dbReference>
<dbReference type="Pfam" id="PF01844">
    <property type="entry name" value="HNH"/>
    <property type="match status" value="1"/>
</dbReference>
<keyword evidence="2" id="KW-0540">Nuclease</keyword>
<dbReference type="GO" id="GO:0004519">
    <property type="term" value="F:endonuclease activity"/>
    <property type="evidence" value="ECO:0007669"/>
    <property type="project" value="UniProtKB-KW"/>
</dbReference>
<evidence type="ECO:0000313" key="2">
    <source>
        <dbReference type="EMBL" id="MDN4611901.1"/>
    </source>
</evidence>
<organism evidence="2 3">
    <name type="scientific">Arthrobacter burdickii</name>
    <dbReference type="NCBI Taxonomy" id="3035920"/>
    <lineage>
        <taxon>Bacteria</taxon>
        <taxon>Bacillati</taxon>
        <taxon>Actinomycetota</taxon>
        <taxon>Actinomycetes</taxon>
        <taxon>Micrococcales</taxon>
        <taxon>Micrococcaceae</taxon>
        <taxon>Arthrobacter</taxon>
    </lineage>
</organism>